<name>A0A6A6VPN6_9PLEO</name>
<protein>
    <submittedName>
        <fullName evidence="1">Uncharacterized protein</fullName>
    </submittedName>
</protein>
<keyword evidence="2" id="KW-1185">Reference proteome</keyword>
<dbReference type="Proteomes" id="UP000799440">
    <property type="component" value="Unassembled WGS sequence"/>
</dbReference>
<dbReference type="EMBL" id="MU006562">
    <property type="protein sequence ID" value="KAF2751167.1"/>
    <property type="molecule type" value="Genomic_DNA"/>
</dbReference>
<evidence type="ECO:0000313" key="1">
    <source>
        <dbReference type="EMBL" id="KAF2751167.1"/>
    </source>
</evidence>
<reference evidence="1" key="1">
    <citation type="journal article" date="2020" name="Stud. Mycol.">
        <title>101 Dothideomycetes genomes: a test case for predicting lifestyles and emergence of pathogens.</title>
        <authorList>
            <person name="Haridas S."/>
            <person name="Albert R."/>
            <person name="Binder M."/>
            <person name="Bloem J."/>
            <person name="Labutti K."/>
            <person name="Salamov A."/>
            <person name="Andreopoulos B."/>
            <person name="Baker S."/>
            <person name="Barry K."/>
            <person name="Bills G."/>
            <person name="Bluhm B."/>
            <person name="Cannon C."/>
            <person name="Castanera R."/>
            <person name="Culley D."/>
            <person name="Daum C."/>
            <person name="Ezra D."/>
            <person name="Gonzalez J."/>
            <person name="Henrissat B."/>
            <person name="Kuo A."/>
            <person name="Liang C."/>
            <person name="Lipzen A."/>
            <person name="Lutzoni F."/>
            <person name="Magnuson J."/>
            <person name="Mondo S."/>
            <person name="Nolan M."/>
            <person name="Ohm R."/>
            <person name="Pangilinan J."/>
            <person name="Park H.-J."/>
            <person name="Ramirez L."/>
            <person name="Alfaro M."/>
            <person name="Sun H."/>
            <person name="Tritt A."/>
            <person name="Yoshinaga Y."/>
            <person name="Zwiers L.-H."/>
            <person name="Turgeon B."/>
            <person name="Goodwin S."/>
            <person name="Spatafora J."/>
            <person name="Crous P."/>
            <person name="Grigoriev I."/>
        </authorList>
    </citation>
    <scope>NUCLEOTIDE SEQUENCE</scope>
    <source>
        <strain evidence="1">CBS 119925</strain>
    </source>
</reference>
<dbReference type="AlphaFoldDB" id="A0A6A6VPN6"/>
<organism evidence="1 2">
    <name type="scientific">Sporormia fimetaria CBS 119925</name>
    <dbReference type="NCBI Taxonomy" id="1340428"/>
    <lineage>
        <taxon>Eukaryota</taxon>
        <taxon>Fungi</taxon>
        <taxon>Dikarya</taxon>
        <taxon>Ascomycota</taxon>
        <taxon>Pezizomycotina</taxon>
        <taxon>Dothideomycetes</taxon>
        <taxon>Pleosporomycetidae</taxon>
        <taxon>Pleosporales</taxon>
        <taxon>Sporormiaceae</taxon>
        <taxon>Sporormia</taxon>
    </lineage>
</organism>
<proteinExistence type="predicted"/>
<evidence type="ECO:0000313" key="2">
    <source>
        <dbReference type="Proteomes" id="UP000799440"/>
    </source>
</evidence>
<gene>
    <name evidence="1" type="ORF">M011DRAFT_103346</name>
</gene>
<sequence length="205" mass="22927">MRVLHEGVVTSAVVQRSRGTRYDSLQLHIVNWSRGVGSGVYFVPCGHLSFIHDYHVVRPQPLYHVILRQFPFSYASYRASKVQAPFFHQTTPSAWPHQHMPAFHSPPNNFIFETANAPPRSLRSCARRRLEAYRACACCDSGPILATGLLLERRNHTPAVSRLISQSTGNTFSYKCQLEGAPLSSQRQGAESELAIPRCDAIAPL</sequence>
<accession>A0A6A6VPN6</accession>